<dbReference type="InterPro" id="IPR003136">
    <property type="entry name" value="Cytidylate_kin"/>
</dbReference>
<keyword evidence="4 8" id="KW-0418">Kinase</keyword>
<evidence type="ECO:0000256" key="3">
    <source>
        <dbReference type="ARBA" id="ARBA00022741"/>
    </source>
</evidence>
<dbReference type="HAMAP" id="MF_00238">
    <property type="entry name" value="Cytidyl_kinase_type1"/>
    <property type="match status" value="1"/>
</dbReference>
<dbReference type="GO" id="GO:0006220">
    <property type="term" value="P:pyrimidine nucleotide metabolic process"/>
    <property type="evidence" value="ECO:0007669"/>
    <property type="project" value="UniProtKB-UniRule"/>
</dbReference>
<dbReference type="EMBL" id="CACRST010000010">
    <property type="protein sequence ID" value="VYS89601.1"/>
    <property type="molecule type" value="Genomic_DNA"/>
</dbReference>
<gene>
    <name evidence="8 10" type="primary">cmk</name>
    <name evidence="10" type="ORF">BGLFYP119_01015</name>
</gene>
<sequence>MIYNIAIDGPAGAGKSTIAKKVAEELSCVYVDTGAMYRAMALYLLQNNVDKEKPEEIGRICQGAEISIVYENKEQVVLLNGENVNMYLRSEEVGNMASVSSANPKVREKLLDLQRKLAASMSVVMDGRDIGTTILPDADVKIYLTASSLTRAKRRFLELQEKGIQCSLSEIQKDIEERDERDMNREISPLKQADDAVLVDSSEMTIQEVVNCILQIFRDKVILSDEVGKNEG</sequence>
<evidence type="ECO:0000256" key="4">
    <source>
        <dbReference type="ARBA" id="ARBA00022777"/>
    </source>
</evidence>
<feature type="binding site" evidence="8">
    <location>
        <begin position="9"/>
        <end position="17"/>
    </location>
    <ligand>
        <name>ATP</name>
        <dbReference type="ChEBI" id="CHEBI:30616"/>
    </ligand>
</feature>
<evidence type="ECO:0000259" key="9">
    <source>
        <dbReference type="Pfam" id="PF02224"/>
    </source>
</evidence>
<reference evidence="10" key="1">
    <citation type="submission" date="2019-11" db="EMBL/GenBank/DDBJ databases">
        <authorList>
            <person name="Feng L."/>
        </authorList>
    </citation>
    <scope>NUCLEOTIDE SEQUENCE</scope>
    <source>
        <strain evidence="10">BgluceraseaLFYP119</strain>
    </source>
</reference>
<evidence type="ECO:0000256" key="2">
    <source>
        <dbReference type="ARBA" id="ARBA00022679"/>
    </source>
</evidence>
<dbReference type="GO" id="GO:0005524">
    <property type="term" value="F:ATP binding"/>
    <property type="evidence" value="ECO:0007669"/>
    <property type="project" value="UniProtKB-UniRule"/>
</dbReference>
<dbReference type="SUPFAM" id="SSF52540">
    <property type="entry name" value="P-loop containing nucleoside triphosphate hydrolases"/>
    <property type="match status" value="1"/>
</dbReference>
<organism evidence="10">
    <name type="scientific">Blautia glucerasea</name>
    <dbReference type="NCBI Taxonomy" id="536633"/>
    <lineage>
        <taxon>Bacteria</taxon>
        <taxon>Bacillati</taxon>
        <taxon>Bacillota</taxon>
        <taxon>Clostridia</taxon>
        <taxon>Lachnospirales</taxon>
        <taxon>Lachnospiraceae</taxon>
        <taxon>Blautia</taxon>
    </lineage>
</organism>
<dbReference type="GO" id="GO:0036431">
    <property type="term" value="F:dCMP kinase activity"/>
    <property type="evidence" value="ECO:0007669"/>
    <property type="project" value="InterPro"/>
</dbReference>
<dbReference type="GO" id="GO:0015949">
    <property type="term" value="P:nucleobase-containing small molecule interconversion"/>
    <property type="evidence" value="ECO:0007669"/>
    <property type="project" value="TreeGrafter"/>
</dbReference>
<dbReference type="InterPro" id="IPR011994">
    <property type="entry name" value="Cytidylate_kinase_dom"/>
</dbReference>
<dbReference type="GO" id="GO:0005829">
    <property type="term" value="C:cytosol"/>
    <property type="evidence" value="ECO:0007669"/>
    <property type="project" value="TreeGrafter"/>
</dbReference>
<protein>
    <recommendedName>
        <fullName evidence="8">Cytidylate kinase</fullName>
        <shortName evidence="8">CK</shortName>
        <ecNumber evidence="8">2.7.4.25</ecNumber>
    </recommendedName>
    <alternativeName>
        <fullName evidence="8">Cytidine monophosphate kinase</fullName>
        <shortName evidence="8">CMP kinase</shortName>
    </alternativeName>
</protein>
<comment type="catalytic activity">
    <reaction evidence="7 8">
        <text>CMP + ATP = CDP + ADP</text>
        <dbReference type="Rhea" id="RHEA:11600"/>
        <dbReference type="ChEBI" id="CHEBI:30616"/>
        <dbReference type="ChEBI" id="CHEBI:58069"/>
        <dbReference type="ChEBI" id="CHEBI:60377"/>
        <dbReference type="ChEBI" id="CHEBI:456216"/>
        <dbReference type="EC" id="2.7.4.25"/>
    </reaction>
</comment>
<keyword evidence="8" id="KW-0963">Cytoplasm</keyword>
<evidence type="ECO:0000256" key="6">
    <source>
        <dbReference type="ARBA" id="ARBA00047615"/>
    </source>
</evidence>
<dbReference type="CDD" id="cd02020">
    <property type="entry name" value="CMPK"/>
    <property type="match status" value="1"/>
</dbReference>
<dbReference type="RefSeq" id="WP_156353372.1">
    <property type="nucleotide sequence ID" value="NZ_CACRST010000010.1"/>
</dbReference>
<evidence type="ECO:0000256" key="8">
    <source>
        <dbReference type="HAMAP-Rule" id="MF_00238"/>
    </source>
</evidence>
<proteinExistence type="inferred from homology"/>
<dbReference type="EC" id="2.7.4.25" evidence="8"/>
<comment type="subcellular location">
    <subcellularLocation>
        <location evidence="8">Cytoplasm</location>
    </subcellularLocation>
</comment>
<dbReference type="PANTHER" id="PTHR21299:SF2">
    <property type="entry name" value="CYTIDYLATE KINASE"/>
    <property type="match status" value="1"/>
</dbReference>
<dbReference type="PANTHER" id="PTHR21299">
    <property type="entry name" value="CYTIDYLATE KINASE/PANTOATE-BETA-ALANINE LIGASE"/>
    <property type="match status" value="1"/>
</dbReference>
<evidence type="ECO:0000256" key="5">
    <source>
        <dbReference type="ARBA" id="ARBA00022840"/>
    </source>
</evidence>
<evidence type="ECO:0000256" key="7">
    <source>
        <dbReference type="ARBA" id="ARBA00048478"/>
    </source>
</evidence>
<keyword evidence="3 8" id="KW-0547">Nucleotide-binding</keyword>
<dbReference type="InterPro" id="IPR027417">
    <property type="entry name" value="P-loop_NTPase"/>
</dbReference>
<keyword evidence="2 8" id="KW-0808">Transferase</keyword>
<dbReference type="Pfam" id="PF02224">
    <property type="entry name" value="Cytidylate_kin"/>
    <property type="match status" value="1"/>
</dbReference>
<accession>A0A6N2SBL2</accession>
<name>A0A6N2SBL2_9FIRM</name>
<dbReference type="AlphaFoldDB" id="A0A6N2SBL2"/>
<comment type="catalytic activity">
    <reaction evidence="6 8">
        <text>dCMP + ATP = dCDP + ADP</text>
        <dbReference type="Rhea" id="RHEA:25094"/>
        <dbReference type="ChEBI" id="CHEBI:30616"/>
        <dbReference type="ChEBI" id="CHEBI:57566"/>
        <dbReference type="ChEBI" id="CHEBI:58593"/>
        <dbReference type="ChEBI" id="CHEBI:456216"/>
        <dbReference type="EC" id="2.7.4.25"/>
    </reaction>
</comment>
<evidence type="ECO:0000313" key="10">
    <source>
        <dbReference type="EMBL" id="VYS89601.1"/>
    </source>
</evidence>
<keyword evidence="5 8" id="KW-0067">ATP-binding</keyword>
<comment type="similarity">
    <text evidence="1 8">Belongs to the cytidylate kinase family. Type 1 subfamily.</text>
</comment>
<feature type="domain" description="Cytidylate kinase" evidence="9">
    <location>
        <begin position="5"/>
        <end position="218"/>
    </location>
</feature>
<dbReference type="NCBIfam" id="TIGR00017">
    <property type="entry name" value="cmk"/>
    <property type="match status" value="1"/>
</dbReference>
<evidence type="ECO:0000256" key="1">
    <source>
        <dbReference type="ARBA" id="ARBA00009427"/>
    </source>
</evidence>
<dbReference type="Gene3D" id="3.40.50.300">
    <property type="entry name" value="P-loop containing nucleotide triphosphate hydrolases"/>
    <property type="match status" value="1"/>
</dbReference>